<dbReference type="PATRIC" id="fig|1619048.3.peg.47"/>
<evidence type="ECO:0000313" key="3">
    <source>
        <dbReference type="Proteomes" id="UP000034108"/>
    </source>
</evidence>
<dbReference type="GO" id="GO:0016740">
    <property type="term" value="F:transferase activity"/>
    <property type="evidence" value="ECO:0007669"/>
    <property type="project" value="UniProtKB-KW"/>
</dbReference>
<dbReference type="Proteomes" id="UP000034108">
    <property type="component" value="Unassembled WGS sequence"/>
</dbReference>
<dbReference type="PANTHER" id="PTHR43630:SF2">
    <property type="entry name" value="GLYCOSYLTRANSFERASE"/>
    <property type="match status" value="1"/>
</dbReference>
<dbReference type="AlphaFoldDB" id="A0A0G0VK93"/>
<name>A0A0G0VK93_9BACT</name>
<gene>
    <name evidence="2" type="ORF">UU49_C0001G0047</name>
</gene>
<evidence type="ECO:0000259" key="1">
    <source>
        <dbReference type="Pfam" id="PF00535"/>
    </source>
</evidence>
<dbReference type="Pfam" id="PF00535">
    <property type="entry name" value="Glycos_transf_2"/>
    <property type="match status" value="1"/>
</dbReference>
<accession>A0A0G0VK93</accession>
<evidence type="ECO:0000313" key="2">
    <source>
        <dbReference type="EMBL" id="KKS00047.1"/>
    </source>
</evidence>
<sequence>MDKIFCTVGILTFNSANTLRRALESIKDFAEIIVCDGGSADATLEIAKEYGCKIIFQNSQFKDPDNRIKDFAGARNQCLDEANFDWFLYIDSDEAISPGLKLEIEQIVASDVGAHIYNVPLGLWIHGKLMRYSSNYPGYQNRFFNKKSGARFFKTVHERIKFDESVNSVKCLKNPWYVFCTDEEADHYFRETRKYLKIEAQRYQNLPFIDSLRRCSRYLKNVLKIIIKSFRNYFLHGFRYSVPPQMEIGRALYQLAVVYILLINQVRRLFKF</sequence>
<proteinExistence type="predicted"/>
<comment type="caution">
    <text evidence="2">The sequence shown here is derived from an EMBL/GenBank/DDBJ whole genome shotgun (WGS) entry which is preliminary data.</text>
</comment>
<reference evidence="2 3" key="1">
    <citation type="journal article" date="2015" name="Nature">
        <title>rRNA introns, odd ribosomes, and small enigmatic genomes across a large radiation of phyla.</title>
        <authorList>
            <person name="Brown C.T."/>
            <person name="Hug L.A."/>
            <person name="Thomas B.C."/>
            <person name="Sharon I."/>
            <person name="Castelle C.J."/>
            <person name="Singh A."/>
            <person name="Wilkins M.J."/>
            <person name="Williams K.H."/>
            <person name="Banfield J.F."/>
        </authorList>
    </citation>
    <scope>NUCLEOTIDE SEQUENCE [LARGE SCALE GENOMIC DNA]</scope>
</reference>
<dbReference type="Gene3D" id="3.90.550.10">
    <property type="entry name" value="Spore Coat Polysaccharide Biosynthesis Protein SpsA, Chain A"/>
    <property type="match status" value="1"/>
</dbReference>
<dbReference type="InterPro" id="IPR001173">
    <property type="entry name" value="Glyco_trans_2-like"/>
</dbReference>
<dbReference type="InterPro" id="IPR029044">
    <property type="entry name" value="Nucleotide-diphossugar_trans"/>
</dbReference>
<dbReference type="CDD" id="cd02511">
    <property type="entry name" value="Beta4Glucosyltransferase"/>
    <property type="match status" value="1"/>
</dbReference>
<dbReference type="SUPFAM" id="SSF53448">
    <property type="entry name" value="Nucleotide-diphospho-sugar transferases"/>
    <property type="match status" value="1"/>
</dbReference>
<organism evidence="2 3">
    <name type="scientific">Candidatus Magasanikbacteria bacterium GW2011_GWC2_41_17</name>
    <dbReference type="NCBI Taxonomy" id="1619048"/>
    <lineage>
        <taxon>Bacteria</taxon>
        <taxon>Candidatus Magasanikiibacteriota</taxon>
    </lineage>
</organism>
<keyword evidence="2" id="KW-0808">Transferase</keyword>
<dbReference type="PANTHER" id="PTHR43630">
    <property type="entry name" value="POLY-BETA-1,6-N-ACETYL-D-GLUCOSAMINE SYNTHASE"/>
    <property type="match status" value="1"/>
</dbReference>
<protein>
    <submittedName>
        <fullName evidence="2">Glycosyltransferase, group 2 family protein</fullName>
    </submittedName>
</protein>
<dbReference type="EMBL" id="LCAV01000001">
    <property type="protein sequence ID" value="KKS00047.1"/>
    <property type="molecule type" value="Genomic_DNA"/>
</dbReference>
<feature type="domain" description="Glycosyltransferase 2-like" evidence="1">
    <location>
        <begin position="7"/>
        <end position="107"/>
    </location>
</feature>
<dbReference type="STRING" id="1619048.UU49_C0001G0047"/>